<feature type="non-terminal residue" evidence="2">
    <location>
        <position position="93"/>
    </location>
</feature>
<feature type="region of interest" description="Disordered" evidence="1">
    <location>
        <begin position="1"/>
        <end position="93"/>
    </location>
</feature>
<feature type="compositionally biased region" description="Basic residues" evidence="1">
    <location>
        <begin position="1"/>
        <end position="10"/>
    </location>
</feature>
<sequence>SALPLRHRLHPPPAPAKRGRKEHFPRPPRAHLPAHNPNRRPTPPHQQPLLRRERRRRPRRAPRGRGRGRVAPRLQRSGRALRCARPAAEGGWV</sequence>
<reference evidence="2" key="1">
    <citation type="submission" date="2020-02" db="EMBL/GenBank/DDBJ databases">
        <authorList>
            <person name="Meier V. D."/>
        </authorList>
    </citation>
    <scope>NUCLEOTIDE SEQUENCE</scope>
    <source>
        <strain evidence="2">AVDCRST_MAG03</strain>
    </source>
</reference>
<accession>A0A6J4PQH6</accession>
<feature type="compositionally biased region" description="Basic residues" evidence="1">
    <location>
        <begin position="52"/>
        <end position="70"/>
    </location>
</feature>
<protein>
    <submittedName>
        <fullName evidence="2">Undecaprenyl-phosphate N-acetylglucosaminyl 1-phosphate transferase</fullName>
        <ecNumber evidence="2">2.7.8.-</ecNumber>
    </submittedName>
</protein>
<dbReference type="EMBL" id="CADCUT010000155">
    <property type="protein sequence ID" value="CAA9421310.1"/>
    <property type="molecule type" value="Genomic_DNA"/>
</dbReference>
<gene>
    <name evidence="2" type="ORF">AVDCRST_MAG03-2567</name>
</gene>
<dbReference type="EC" id="2.7.8.-" evidence="2"/>
<dbReference type="GO" id="GO:0016740">
    <property type="term" value="F:transferase activity"/>
    <property type="evidence" value="ECO:0007669"/>
    <property type="project" value="UniProtKB-KW"/>
</dbReference>
<name>A0A6J4PQH6_9ACTN</name>
<feature type="compositionally biased region" description="Basic residues" evidence="1">
    <location>
        <begin position="17"/>
        <end position="29"/>
    </location>
</feature>
<keyword evidence="2" id="KW-0808">Transferase</keyword>
<proteinExistence type="predicted"/>
<evidence type="ECO:0000256" key="1">
    <source>
        <dbReference type="SAM" id="MobiDB-lite"/>
    </source>
</evidence>
<dbReference type="AlphaFoldDB" id="A0A6J4PQH6"/>
<evidence type="ECO:0000313" key="2">
    <source>
        <dbReference type="EMBL" id="CAA9421310.1"/>
    </source>
</evidence>
<organism evidence="2">
    <name type="scientific">uncultured Rubrobacteraceae bacterium</name>
    <dbReference type="NCBI Taxonomy" id="349277"/>
    <lineage>
        <taxon>Bacteria</taxon>
        <taxon>Bacillati</taxon>
        <taxon>Actinomycetota</taxon>
        <taxon>Rubrobacteria</taxon>
        <taxon>Rubrobacterales</taxon>
        <taxon>Rubrobacteraceae</taxon>
        <taxon>environmental samples</taxon>
    </lineage>
</organism>
<feature type="non-terminal residue" evidence="2">
    <location>
        <position position="1"/>
    </location>
</feature>